<dbReference type="InterPro" id="IPR008207">
    <property type="entry name" value="Sig_transdc_His_kin_Hpt_dom"/>
</dbReference>
<keyword evidence="6" id="KW-0902">Two-component regulatory system</keyword>
<dbReference type="InterPro" id="IPR005467">
    <property type="entry name" value="His_kinase_dom"/>
</dbReference>
<evidence type="ECO:0000259" key="10">
    <source>
        <dbReference type="PROSITE" id="PS50110"/>
    </source>
</evidence>
<dbReference type="SUPFAM" id="SSF55874">
    <property type="entry name" value="ATPase domain of HSP90 chaperone/DNA topoisomerase II/histidine kinase"/>
    <property type="match status" value="1"/>
</dbReference>
<dbReference type="InterPro" id="IPR004105">
    <property type="entry name" value="CheA-like_dim"/>
</dbReference>
<feature type="modified residue" description="4-aspartylphosphate" evidence="8">
    <location>
        <position position="884"/>
    </location>
</feature>
<dbReference type="InterPro" id="IPR003594">
    <property type="entry name" value="HATPase_dom"/>
</dbReference>
<dbReference type="GO" id="GO:0006935">
    <property type="term" value="P:chemotaxis"/>
    <property type="evidence" value="ECO:0007669"/>
    <property type="project" value="InterPro"/>
</dbReference>
<dbReference type="PROSITE" id="PS50894">
    <property type="entry name" value="HPT"/>
    <property type="match status" value="1"/>
</dbReference>
<dbReference type="Pfam" id="PF00072">
    <property type="entry name" value="Response_reg"/>
    <property type="match status" value="1"/>
</dbReference>
<dbReference type="PROSITE" id="PS50851">
    <property type="entry name" value="CHEW"/>
    <property type="match status" value="1"/>
</dbReference>
<dbReference type="SMART" id="SM00260">
    <property type="entry name" value="CheW"/>
    <property type="match status" value="1"/>
</dbReference>
<dbReference type="InterPro" id="IPR051315">
    <property type="entry name" value="Bact_Chemotaxis_CheA"/>
</dbReference>
<proteinExistence type="predicted"/>
<feature type="domain" description="Response regulatory" evidence="10">
    <location>
        <begin position="834"/>
        <end position="951"/>
    </location>
</feature>
<feature type="modified residue" description="Phosphohistidine" evidence="7">
    <location>
        <position position="46"/>
    </location>
</feature>
<evidence type="ECO:0000259" key="9">
    <source>
        <dbReference type="PROSITE" id="PS50109"/>
    </source>
</evidence>
<reference evidence="13" key="2">
    <citation type="submission" date="2019-11" db="EMBL/GenBank/DDBJ databases">
        <title>Improved Assembly of Tolypothrix boutellei genome.</title>
        <authorList>
            <person name="Sarangi A.N."/>
            <person name="Mukherjee M."/>
            <person name="Ghosh S."/>
            <person name="Singh D."/>
            <person name="Das A."/>
            <person name="Kant S."/>
            <person name="Prusty A."/>
            <person name="Tripathy S."/>
        </authorList>
    </citation>
    <scope>NUCLEOTIDE SEQUENCE</scope>
    <source>
        <strain evidence="13">VB521301</strain>
    </source>
</reference>
<feature type="domain" description="HPt" evidence="12">
    <location>
        <begin position="1"/>
        <end position="103"/>
    </location>
</feature>
<dbReference type="Pfam" id="PF02518">
    <property type="entry name" value="HATPase_c"/>
    <property type="match status" value="1"/>
</dbReference>
<feature type="domain" description="CheW-like" evidence="11">
    <location>
        <begin position="636"/>
        <end position="788"/>
    </location>
</feature>
<keyword evidence="5 13" id="KW-0418">Kinase</keyword>
<dbReference type="InterPro" id="IPR036061">
    <property type="entry name" value="CheW-like_dom_sf"/>
</dbReference>
<dbReference type="Pfam" id="PF01627">
    <property type="entry name" value="Hpt"/>
    <property type="match status" value="1"/>
</dbReference>
<feature type="domain" description="Histidine kinase" evidence="9">
    <location>
        <begin position="372"/>
        <end position="634"/>
    </location>
</feature>
<dbReference type="EMBL" id="JHEG04000001">
    <property type="protein sequence ID" value="KAF3884819.1"/>
    <property type="molecule type" value="Genomic_DNA"/>
</dbReference>
<dbReference type="AlphaFoldDB" id="A0A8S9SZV6"/>
<dbReference type="PRINTS" id="PR00344">
    <property type="entry name" value="BCTRLSENSOR"/>
</dbReference>
<dbReference type="SUPFAM" id="SSF52172">
    <property type="entry name" value="CheY-like"/>
    <property type="match status" value="1"/>
</dbReference>
<accession>A0A8S9SZV6</accession>
<evidence type="ECO:0000256" key="3">
    <source>
        <dbReference type="ARBA" id="ARBA00022553"/>
    </source>
</evidence>
<dbReference type="InterPro" id="IPR036890">
    <property type="entry name" value="HATPase_C_sf"/>
</dbReference>
<dbReference type="FunFam" id="3.30.565.10:FF:000016">
    <property type="entry name" value="Chemotaxis protein CheA, putative"/>
    <property type="match status" value="1"/>
</dbReference>
<dbReference type="RefSeq" id="WP_038085063.1">
    <property type="nucleotide sequence ID" value="NZ_JHEG04000001.1"/>
</dbReference>
<comment type="catalytic activity">
    <reaction evidence="1">
        <text>ATP + protein L-histidine = ADP + protein N-phospho-L-histidine.</text>
        <dbReference type="EC" id="2.7.13.3"/>
    </reaction>
</comment>
<dbReference type="CDD" id="cd16916">
    <property type="entry name" value="HATPase_CheA-like"/>
    <property type="match status" value="1"/>
</dbReference>
<dbReference type="InterPro" id="IPR036641">
    <property type="entry name" value="HPT_dom_sf"/>
</dbReference>
<dbReference type="PROSITE" id="PS50110">
    <property type="entry name" value="RESPONSE_REGULATORY"/>
    <property type="match status" value="1"/>
</dbReference>
<evidence type="ECO:0000313" key="14">
    <source>
        <dbReference type="Proteomes" id="UP000029738"/>
    </source>
</evidence>
<keyword evidence="3 8" id="KW-0597">Phosphoprotein</keyword>
<name>A0A8S9SZV6_9CYAN</name>
<evidence type="ECO:0000256" key="8">
    <source>
        <dbReference type="PROSITE-ProRule" id="PRU00169"/>
    </source>
</evidence>
<evidence type="ECO:0000259" key="12">
    <source>
        <dbReference type="PROSITE" id="PS50894"/>
    </source>
</evidence>
<dbReference type="CDD" id="cd00088">
    <property type="entry name" value="HPT"/>
    <property type="match status" value="1"/>
</dbReference>
<dbReference type="InterPro" id="IPR001789">
    <property type="entry name" value="Sig_transdc_resp-reg_receiver"/>
</dbReference>
<dbReference type="Gene3D" id="2.30.30.40">
    <property type="entry name" value="SH3 Domains"/>
    <property type="match status" value="1"/>
</dbReference>
<dbReference type="PROSITE" id="PS50109">
    <property type="entry name" value="HIS_KIN"/>
    <property type="match status" value="1"/>
</dbReference>
<keyword evidence="4" id="KW-0808">Transferase</keyword>
<evidence type="ECO:0000256" key="1">
    <source>
        <dbReference type="ARBA" id="ARBA00000085"/>
    </source>
</evidence>
<dbReference type="PANTHER" id="PTHR43395:SF1">
    <property type="entry name" value="CHEMOTAXIS PROTEIN CHEA"/>
    <property type="match status" value="1"/>
</dbReference>
<evidence type="ECO:0000256" key="6">
    <source>
        <dbReference type="ARBA" id="ARBA00023012"/>
    </source>
</evidence>
<evidence type="ECO:0000256" key="5">
    <source>
        <dbReference type="ARBA" id="ARBA00022777"/>
    </source>
</evidence>
<organism evidence="13 14">
    <name type="scientific">Tolypothrix bouteillei VB521301</name>
    <dbReference type="NCBI Taxonomy" id="1479485"/>
    <lineage>
        <taxon>Bacteria</taxon>
        <taxon>Bacillati</taxon>
        <taxon>Cyanobacteriota</taxon>
        <taxon>Cyanophyceae</taxon>
        <taxon>Nostocales</taxon>
        <taxon>Tolypothrichaceae</taxon>
        <taxon>Tolypothrix</taxon>
    </lineage>
</organism>
<dbReference type="SMART" id="SM00387">
    <property type="entry name" value="HATPase_c"/>
    <property type="match status" value="1"/>
</dbReference>
<dbReference type="SUPFAM" id="SSF47226">
    <property type="entry name" value="Histidine-containing phosphotransfer domain, HPT domain"/>
    <property type="match status" value="1"/>
</dbReference>
<keyword evidence="14" id="KW-1185">Reference proteome</keyword>
<dbReference type="Pfam" id="PF01584">
    <property type="entry name" value="CheW"/>
    <property type="match status" value="1"/>
</dbReference>
<dbReference type="Gene3D" id="3.30.565.10">
    <property type="entry name" value="Histidine kinase-like ATPase, C-terminal domain"/>
    <property type="match status" value="1"/>
</dbReference>
<sequence length="955" mass="107400">MTFDEQSYQYFLQEAQELLQEIEQELLSLREGFDINKVYNLMRATHTLKGAAASINSGTIATIAHSLEDIFRAICKPNLCIGPEVEALLFESYECLYLSLNAEFTGSLLNEAEILDRISDIFAQLQEQMGDSFSLEADLPNSEELGFDLTKSIFELGVTQRLDELAAAIASADPEQIFSLLRTQAEVFFGLGESLNLPGFQAIAQSVLSALNNYPNQSITIARIALVNFQEARTSILNGDRTQGGEPSRALQQLTTPRTRVTDAILNSYDTPQPTFPTLEQATSVSHSTPSFSNTVRVNVEHLEQLNYFIGELLTNQNRQSLQNEQLWSAIRVLSSRLVKHQQQLYELTGDWELGIGDKGDKEDKKEVQITNLPSDLHSPIAQTRSRLSSQRSISNPYLLIQSILEDTVQLIEASEAVEMFARESQETLEKQRRLLIGSHDSLMEARMLPLGNLFERFPRILQQLEIVHKKQIALEFHGSDTLVDKAVVERLYDPLLHLVRNAFDHGIEAPSTRQEWGKPDKGVIEIRAYHQGRYLIVEVQDDGQGLDFERIRNKAVEEGLISPQYAINLSHEEIINLLFEPGFSTASTVNNLSGRGMGLDVVRTHLRAIQGTVSVYSEPHRGTMFRLQIPLKLTIDKLLVCQADEKIYALFANAIEEIIIPKVEQVRCWDGGKALRWRKGDTETLIPIYQLATALNYSSPISQFPISQPKHSFADTENKMMPVILIRCQERLLGLEVERLFGELELAIRPLGSAIAPPPYVYGGSILADGRLTLVLDGTALINHLSEQQTQENANNFVSSVPLMPNLKHQQLPIQTRAALADASNFEKKPCKTILLVDDSITVRQTLSLTLQKAGYQVVQAKDGYEAIEQIRYHSDIQLVFCDIEMPRMNGFEFLKTRQQDPNLSDIPVVMLTSRSSDKHRLLAFKLGANAYITKPYLEHMLLTTVTDVLEKKN</sequence>
<evidence type="ECO:0000256" key="4">
    <source>
        <dbReference type="ARBA" id="ARBA00022679"/>
    </source>
</evidence>
<evidence type="ECO:0000313" key="13">
    <source>
        <dbReference type="EMBL" id="KAF3884819.1"/>
    </source>
</evidence>
<protein>
    <recommendedName>
        <fullName evidence="2">histidine kinase</fullName>
        <ecNumber evidence="2">2.7.13.3</ecNumber>
    </recommendedName>
</protein>
<dbReference type="InterPro" id="IPR004358">
    <property type="entry name" value="Sig_transdc_His_kin-like_C"/>
</dbReference>
<dbReference type="PANTHER" id="PTHR43395">
    <property type="entry name" value="SENSOR HISTIDINE KINASE CHEA"/>
    <property type="match status" value="1"/>
</dbReference>
<evidence type="ECO:0000259" key="11">
    <source>
        <dbReference type="PROSITE" id="PS50851"/>
    </source>
</evidence>
<dbReference type="SMART" id="SM01231">
    <property type="entry name" value="H-kinase_dim"/>
    <property type="match status" value="1"/>
</dbReference>
<evidence type="ECO:0000256" key="7">
    <source>
        <dbReference type="PROSITE-ProRule" id="PRU00110"/>
    </source>
</evidence>
<dbReference type="InterPro" id="IPR002545">
    <property type="entry name" value="CheW-lke_dom"/>
</dbReference>
<dbReference type="SUPFAM" id="SSF50341">
    <property type="entry name" value="CheW-like"/>
    <property type="match status" value="1"/>
</dbReference>
<comment type="caution">
    <text evidence="13">The sequence shown here is derived from an EMBL/GenBank/DDBJ whole genome shotgun (WGS) entry which is preliminary data.</text>
</comment>
<dbReference type="Gene3D" id="3.40.50.2300">
    <property type="match status" value="1"/>
</dbReference>
<dbReference type="EC" id="2.7.13.3" evidence="2"/>
<evidence type="ECO:0000256" key="2">
    <source>
        <dbReference type="ARBA" id="ARBA00012438"/>
    </source>
</evidence>
<dbReference type="SMART" id="SM00073">
    <property type="entry name" value="HPT"/>
    <property type="match status" value="1"/>
</dbReference>
<gene>
    <name evidence="13" type="ORF">DA73_0400004660</name>
</gene>
<dbReference type="GO" id="GO:0005737">
    <property type="term" value="C:cytoplasm"/>
    <property type="evidence" value="ECO:0007669"/>
    <property type="project" value="InterPro"/>
</dbReference>
<dbReference type="InterPro" id="IPR011006">
    <property type="entry name" value="CheY-like_superfamily"/>
</dbReference>
<dbReference type="Proteomes" id="UP000029738">
    <property type="component" value="Unassembled WGS sequence"/>
</dbReference>
<dbReference type="Gene3D" id="1.20.120.160">
    <property type="entry name" value="HPT domain"/>
    <property type="match status" value="1"/>
</dbReference>
<dbReference type="GO" id="GO:0000155">
    <property type="term" value="F:phosphorelay sensor kinase activity"/>
    <property type="evidence" value="ECO:0007669"/>
    <property type="project" value="InterPro"/>
</dbReference>
<reference evidence="13" key="1">
    <citation type="journal article" date="2015" name="Genome Announc.">
        <title>Draft Genome Sequence of Tolypothrix boutellei Strain VB521301.</title>
        <authorList>
            <person name="Chandrababunaidu M.M."/>
            <person name="Singh D."/>
            <person name="Sen D."/>
            <person name="Bhan S."/>
            <person name="Das S."/>
            <person name="Gupta A."/>
            <person name="Adhikary S.P."/>
            <person name="Tripathy S."/>
        </authorList>
    </citation>
    <scope>NUCLEOTIDE SEQUENCE</scope>
    <source>
        <strain evidence="13">VB521301</strain>
    </source>
</reference>
<dbReference type="SMART" id="SM00448">
    <property type="entry name" value="REC"/>
    <property type="match status" value="1"/>
</dbReference>